<sequence length="110" mass="11713">MKNMKVTVTKALAVLKKPVVMKAVMFSLVLLLTANQAFAADAGMDSFDSVVDVIARWLGRIGLVVAFFGAVQLALGFKQDDADGKIRGMKTLASGFLVFGITQSLSLFGL</sequence>
<accession>A0A1R0XKS4</accession>
<proteinExistence type="predicted"/>
<gene>
    <name evidence="3" type="ORF">BSK52_26535</name>
</gene>
<reference evidence="3 4" key="1">
    <citation type="submission" date="2016-10" db="EMBL/GenBank/DDBJ databases">
        <title>Paenibacillus species isolates.</title>
        <authorList>
            <person name="Beno S.M."/>
        </authorList>
    </citation>
    <scope>NUCLEOTIDE SEQUENCE [LARGE SCALE GENOMIC DNA]</scope>
    <source>
        <strain evidence="3 4">FSL H7-0710</strain>
    </source>
</reference>
<dbReference type="Proteomes" id="UP000187439">
    <property type="component" value="Unassembled WGS sequence"/>
</dbReference>
<dbReference type="AlphaFoldDB" id="A0A1R0XKS4"/>
<evidence type="ECO:0000256" key="1">
    <source>
        <dbReference type="SAM" id="Phobius"/>
    </source>
</evidence>
<organism evidence="3 4">
    <name type="scientific">Paenibacillus odorifer</name>
    <dbReference type="NCBI Taxonomy" id="189426"/>
    <lineage>
        <taxon>Bacteria</taxon>
        <taxon>Bacillati</taxon>
        <taxon>Bacillota</taxon>
        <taxon>Bacilli</taxon>
        <taxon>Bacillales</taxon>
        <taxon>Paenibacillaceae</taxon>
        <taxon>Paenibacillus</taxon>
    </lineage>
</organism>
<keyword evidence="1" id="KW-0472">Membrane</keyword>
<feature type="transmembrane region" description="Helical" evidence="1">
    <location>
        <begin position="55"/>
        <end position="77"/>
    </location>
</feature>
<evidence type="ECO:0000313" key="3">
    <source>
        <dbReference type="EMBL" id="OMD35660.1"/>
    </source>
</evidence>
<dbReference type="EMBL" id="MPTC01000037">
    <property type="protein sequence ID" value="OMD35660.1"/>
    <property type="molecule type" value="Genomic_DNA"/>
</dbReference>
<name>A0A1R0XKS4_9BACL</name>
<evidence type="ECO:0000313" key="4">
    <source>
        <dbReference type="Proteomes" id="UP000187439"/>
    </source>
</evidence>
<comment type="caution">
    <text evidence="3">The sequence shown here is derived from an EMBL/GenBank/DDBJ whole genome shotgun (WGS) entry which is preliminary data.</text>
</comment>
<keyword evidence="1" id="KW-1133">Transmembrane helix</keyword>
<keyword evidence="2" id="KW-0732">Signal</keyword>
<feature type="chain" id="PRO_5012255130" evidence="2">
    <location>
        <begin position="40"/>
        <end position="110"/>
    </location>
</feature>
<feature type="signal peptide" evidence="2">
    <location>
        <begin position="1"/>
        <end position="39"/>
    </location>
</feature>
<evidence type="ECO:0000256" key="2">
    <source>
        <dbReference type="SAM" id="SignalP"/>
    </source>
</evidence>
<keyword evidence="1" id="KW-0812">Transmembrane</keyword>
<protein>
    <submittedName>
        <fullName evidence="3">Uncharacterized protein</fullName>
    </submittedName>
</protein>